<dbReference type="Gene3D" id="3.40.50.300">
    <property type="entry name" value="P-loop containing nucleotide triphosphate hydrolases"/>
    <property type="match status" value="1"/>
</dbReference>
<dbReference type="InterPro" id="IPR003593">
    <property type="entry name" value="AAA+_ATPase"/>
</dbReference>
<accession>A0ABV6RJX3</accession>
<dbReference type="PANTHER" id="PTHR43335">
    <property type="entry name" value="ABC TRANSPORTER, ATP-BINDING PROTEIN"/>
    <property type="match status" value="1"/>
</dbReference>
<dbReference type="PROSITE" id="PS50893">
    <property type="entry name" value="ABC_TRANSPORTER_2"/>
    <property type="match status" value="1"/>
</dbReference>
<evidence type="ECO:0000256" key="1">
    <source>
        <dbReference type="ARBA" id="ARBA00005417"/>
    </source>
</evidence>
<reference evidence="6 7" key="1">
    <citation type="submission" date="2024-09" db="EMBL/GenBank/DDBJ databases">
        <authorList>
            <person name="Sun Q."/>
            <person name="Mori K."/>
        </authorList>
    </citation>
    <scope>NUCLEOTIDE SEQUENCE [LARGE SCALE GENOMIC DNA]</scope>
    <source>
        <strain evidence="6 7">CICC 10874</strain>
    </source>
</reference>
<comment type="similarity">
    <text evidence="1">Belongs to the ABC transporter superfamily.</text>
</comment>
<evidence type="ECO:0000256" key="2">
    <source>
        <dbReference type="ARBA" id="ARBA00022448"/>
    </source>
</evidence>
<evidence type="ECO:0000259" key="5">
    <source>
        <dbReference type="PROSITE" id="PS50893"/>
    </source>
</evidence>
<evidence type="ECO:0000313" key="6">
    <source>
        <dbReference type="EMBL" id="MFC0676183.1"/>
    </source>
</evidence>
<dbReference type="Proteomes" id="UP001589793">
    <property type="component" value="Unassembled WGS sequence"/>
</dbReference>
<keyword evidence="4 6" id="KW-0067">ATP-binding</keyword>
<dbReference type="RefSeq" id="WP_376983235.1">
    <property type="nucleotide sequence ID" value="NZ_JBHLSV010000046.1"/>
</dbReference>
<keyword evidence="7" id="KW-1185">Reference proteome</keyword>
<keyword evidence="3" id="KW-0547">Nucleotide-binding</keyword>
<evidence type="ECO:0000313" key="7">
    <source>
        <dbReference type="Proteomes" id="UP001589793"/>
    </source>
</evidence>
<dbReference type="Pfam" id="PF00005">
    <property type="entry name" value="ABC_tran"/>
    <property type="match status" value="1"/>
</dbReference>
<dbReference type="GO" id="GO:0005524">
    <property type="term" value="F:ATP binding"/>
    <property type="evidence" value="ECO:0007669"/>
    <property type="project" value="UniProtKB-KW"/>
</dbReference>
<dbReference type="PANTHER" id="PTHR43335:SF11">
    <property type="entry name" value="ABC TRANSPORTER RELATED"/>
    <property type="match status" value="1"/>
</dbReference>
<proteinExistence type="inferred from homology"/>
<name>A0ABV6RJX3_9MICO</name>
<dbReference type="CDD" id="cd03230">
    <property type="entry name" value="ABC_DR_subfamily_A"/>
    <property type="match status" value="1"/>
</dbReference>
<dbReference type="EMBL" id="JBHLSV010000046">
    <property type="protein sequence ID" value="MFC0676183.1"/>
    <property type="molecule type" value="Genomic_DNA"/>
</dbReference>
<protein>
    <submittedName>
        <fullName evidence="6">ABC transporter ATP-binding protein</fullName>
    </submittedName>
</protein>
<dbReference type="SUPFAM" id="SSF52540">
    <property type="entry name" value="P-loop containing nucleoside triphosphate hydrolases"/>
    <property type="match status" value="1"/>
</dbReference>
<feature type="domain" description="ABC transporter" evidence="5">
    <location>
        <begin position="9"/>
        <end position="239"/>
    </location>
</feature>
<dbReference type="SMART" id="SM00382">
    <property type="entry name" value="AAA"/>
    <property type="match status" value="1"/>
</dbReference>
<dbReference type="InterPro" id="IPR027417">
    <property type="entry name" value="P-loop_NTPase"/>
</dbReference>
<comment type="caution">
    <text evidence="6">The sequence shown here is derived from an EMBL/GenBank/DDBJ whole genome shotgun (WGS) entry which is preliminary data.</text>
</comment>
<gene>
    <name evidence="6" type="ORF">ACFFF6_19730</name>
</gene>
<keyword evidence="2" id="KW-0813">Transport</keyword>
<evidence type="ECO:0000256" key="4">
    <source>
        <dbReference type="ARBA" id="ARBA00022840"/>
    </source>
</evidence>
<evidence type="ECO:0000256" key="3">
    <source>
        <dbReference type="ARBA" id="ARBA00022741"/>
    </source>
</evidence>
<dbReference type="InterPro" id="IPR003439">
    <property type="entry name" value="ABC_transporter-like_ATP-bd"/>
</dbReference>
<organism evidence="6 7">
    <name type="scientific">Brachybacterium hainanense</name>
    <dbReference type="NCBI Taxonomy" id="1541174"/>
    <lineage>
        <taxon>Bacteria</taxon>
        <taxon>Bacillati</taxon>
        <taxon>Actinomycetota</taxon>
        <taxon>Actinomycetes</taxon>
        <taxon>Micrococcales</taxon>
        <taxon>Dermabacteraceae</taxon>
        <taxon>Brachybacterium</taxon>
    </lineage>
</organism>
<sequence length="320" mass="34163">MSTAEPPGIQVDGVSRAFGAVQAVAGLSLTAPQGQVTALVGPNGCGKSTLMLMLASLLAPDAGSIRILGHDPQVDTDATRRAVGWMPDQFGAWDSLQVAEVLEVMGRAYFLPRPQLRERIGVLLEQLDLASLARTPAHVLSRGQKQRLGLARALVHAPQVLILDEPASGLDPAARKRLLGIVRGFAADGGTVLVSSHILTELEEMADRVVFMDQGRQTGQASLQELAERPQRWRVRSLDASSLWRALDAAGVHRGRVHRTDPEPEGYAEVTLDLPDEKVAALLLADLVTHDGRIVGFGPAAGRLESAYLASEAARRQGAL</sequence>